<accession>A0A9P1IU21</accession>
<feature type="compositionally biased region" description="Basic and acidic residues" evidence="1">
    <location>
        <begin position="110"/>
        <end position="137"/>
    </location>
</feature>
<reference evidence="3" key="1">
    <citation type="submission" date="2022-11" db="EMBL/GenBank/DDBJ databases">
        <authorList>
            <person name="Kikuchi T."/>
        </authorList>
    </citation>
    <scope>NUCLEOTIDE SEQUENCE</scope>
    <source>
        <strain evidence="3">PS1010</strain>
    </source>
</reference>
<keyword evidence="4" id="KW-1185">Reference proteome</keyword>
<feature type="signal peptide" evidence="2">
    <location>
        <begin position="1"/>
        <end position="18"/>
    </location>
</feature>
<feature type="region of interest" description="Disordered" evidence="1">
    <location>
        <begin position="48"/>
        <end position="156"/>
    </location>
</feature>
<gene>
    <name evidence="3" type="ORF">CAMP_LOCUS13706</name>
</gene>
<dbReference type="AlphaFoldDB" id="A0A9P1IU21"/>
<dbReference type="EMBL" id="CANHGI010000005">
    <property type="protein sequence ID" value="CAI5451069.1"/>
    <property type="molecule type" value="Genomic_DNA"/>
</dbReference>
<dbReference type="OrthoDB" id="5875079at2759"/>
<evidence type="ECO:0000313" key="3">
    <source>
        <dbReference type="EMBL" id="CAI5451069.1"/>
    </source>
</evidence>
<feature type="chain" id="PRO_5040447466" evidence="2">
    <location>
        <begin position="19"/>
        <end position="156"/>
    </location>
</feature>
<evidence type="ECO:0000313" key="4">
    <source>
        <dbReference type="Proteomes" id="UP001152747"/>
    </source>
</evidence>
<proteinExistence type="predicted"/>
<evidence type="ECO:0000256" key="2">
    <source>
        <dbReference type="SAM" id="SignalP"/>
    </source>
</evidence>
<dbReference type="Proteomes" id="UP001152747">
    <property type="component" value="Unassembled WGS sequence"/>
</dbReference>
<evidence type="ECO:0000256" key="1">
    <source>
        <dbReference type="SAM" id="MobiDB-lite"/>
    </source>
</evidence>
<name>A0A9P1IU21_9PELO</name>
<protein>
    <submittedName>
        <fullName evidence="3">Uncharacterized protein</fullName>
    </submittedName>
</protein>
<keyword evidence="2" id="KW-0732">Signal</keyword>
<comment type="caution">
    <text evidence="3">The sequence shown here is derived from an EMBL/GenBank/DDBJ whole genome shotgun (WGS) entry which is preliminary data.</text>
</comment>
<organism evidence="3 4">
    <name type="scientific">Caenorhabditis angaria</name>
    <dbReference type="NCBI Taxonomy" id="860376"/>
    <lineage>
        <taxon>Eukaryota</taxon>
        <taxon>Metazoa</taxon>
        <taxon>Ecdysozoa</taxon>
        <taxon>Nematoda</taxon>
        <taxon>Chromadorea</taxon>
        <taxon>Rhabditida</taxon>
        <taxon>Rhabditina</taxon>
        <taxon>Rhabditomorpha</taxon>
        <taxon>Rhabditoidea</taxon>
        <taxon>Rhabditidae</taxon>
        <taxon>Peloderinae</taxon>
        <taxon>Caenorhabditis</taxon>
    </lineage>
</organism>
<sequence>MLRSLLVICTIFVIFVELAPVSDDTLELELESNITVVKLDKGLKFEAHSKFDSDNSTTSKQSEKEKPQHPTNSSSEEIHDPSVVSGRAVRSVDKKERKNDESSSSSSSSEEEKNDKEEKKSDNNNDDEKSSDTEKEVFNAGEETFKLGANFTSNAN</sequence>
<feature type="compositionally biased region" description="Basic and acidic residues" evidence="1">
    <location>
        <begin position="90"/>
        <end position="101"/>
    </location>
</feature>